<comment type="caution">
    <text evidence="2">The sequence shown here is derived from an EMBL/GenBank/DDBJ whole genome shotgun (WGS) entry which is preliminary data.</text>
</comment>
<dbReference type="Proteomes" id="UP000215914">
    <property type="component" value="Unassembled WGS sequence"/>
</dbReference>
<dbReference type="Gramene" id="mRNA:HanXRQr2_Chr09g0378711">
    <property type="protein sequence ID" value="mRNA:HanXRQr2_Chr09g0378711"/>
    <property type="gene ID" value="HanXRQr2_Chr09g0378711"/>
</dbReference>
<dbReference type="EMBL" id="MNCJ02000324">
    <property type="protein sequence ID" value="KAF5790070.1"/>
    <property type="molecule type" value="Genomic_DNA"/>
</dbReference>
<reference evidence="2" key="2">
    <citation type="submission" date="2020-06" db="EMBL/GenBank/DDBJ databases">
        <title>Helianthus annuus Genome sequencing and assembly Release 2.</title>
        <authorList>
            <person name="Gouzy J."/>
            <person name="Langlade N."/>
            <person name="Munos S."/>
        </authorList>
    </citation>
    <scope>NUCLEOTIDE SEQUENCE</scope>
    <source>
        <tissue evidence="2">Leaves</tissue>
    </source>
</reference>
<accession>A0A9K3N7W7</accession>
<sequence>METSGPRPISPAPSPHSSAINRELHIQVSILIKQSLGEERKKINLCERD</sequence>
<keyword evidence="3" id="KW-1185">Reference proteome</keyword>
<evidence type="ECO:0000313" key="2">
    <source>
        <dbReference type="EMBL" id="KAF5790070.1"/>
    </source>
</evidence>
<feature type="region of interest" description="Disordered" evidence="1">
    <location>
        <begin position="1"/>
        <end position="20"/>
    </location>
</feature>
<evidence type="ECO:0000256" key="1">
    <source>
        <dbReference type="SAM" id="MobiDB-lite"/>
    </source>
</evidence>
<organism evidence="2 3">
    <name type="scientific">Helianthus annuus</name>
    <name type="common">Common sunflower</name>
    <dbReference type="NCBI Taxonomy" id="4232"/>
    <lineage>
        <taxon>Eukaryota</taxon>
        <taxon>Viridiplantae</taxon>
        <taxon>Streptophyta</taxon>
        <taxon>Embryophyta</taxon>
        <taxon>Tracheophyta</taxon>
        <taxon>Spermatophyta</taxon>
        <taxon>Magnoliopsida</taxon>
        <taxon>eudicotyledons</taxon>
        <taxon>Gunneridae</taxon>
        <taxon>Pentapetalae</taxon>
        <taxon>asterids</taxon>
        <taxon>campanulids</taxon>
        <taxon>Asterales</taxon>
        <taxon>Asteraceae</taxon>
        <taxon>Asteroideae</taxon>
        <taxon>Heliantheae alliance</taxon>
        <taxon>Heliantheae</taxon>
        <taxon>Helianthus</taxon>
    </lineage>
</organism>
<proteinExistence type="predicted"/>
<name>A0A9K3N7W7_HELAN</name>
<protein>
    <submittedName>
        <fullName evidence="2">Uncharacterized protein</fullName>
    </submittedName>
</protein>
<gene>
    <name evidence="2" type="ORF">HanXRQr2_Chr09g0378711</name>
</gene>
<reference evidence="2" key="1">
    <citation type="journal article" date="2017" name="Nature">
        <title>The sunflower genome provides insights into oil metabolism, flowering and Asterid evolution.</title>
        <authorList>
            <person name="Badouin H."/>
            <person name="Gouzy J."/>
            <person name="Grassa C.J."/>
            <person name="Murat F."/>
            <person name="Staton S.E."/>
            <person name="Cottret L."/>
            <person name="Lelandais-Briere C."/>
            <person name="Owens G.L."/>
            <person name="Carrere S."/>
            <person name="Mayjonade B."/>
            <person name="Legrand L."/>
            <person name="Gill N."/>
            <person name="Kane N.C."/>
            <person name="Bowers J.E."/>
            <person name="Hubner S."/>
            <person name="Bellec A."/>
            <person name="Berard A."/>
            <person name="Berges H."/>
            <person name="Blanchet N."/>
            <person name="Boniface M.C."/>
            <person name="Brunel D."/>
            <person name="Catrice O."/>
            <person name="Chaidir N."/>
            <person name="Claudel C."/>
            <person name="Donnadieu C."/>
            <person name="Faraut T."/>
            <person name="Fievet G."/>
            <person name="Helmstetter N."/>
            <person name="King M."/>
            <person name="Knapp S.J."/>
            <person name="Lai Z."/>
            <person name="Le Paslier M.C."/>
            <person name="Lippi Y."/>
            <person name="Lorenzon L."/>
            <person name="Mandel J.R."/>
            <person name="Marage G."/>
            <person name="Marchand G."/>
            <person name="Marquand E."/>
            <person name="Bret-Mestries E."/>
            <person name="Morien E."/>
            <person name="Nambeesan S."/>
            <person name="Nguyen T."/>
            <person name="Pegot-Espagnet P."/>
            <person name="Pouilly N."/>
            <person name="Raftis F."/>
            <person name="Sallet E."/>
            <person name="Schiex T."/>
            <person name="Thomas J."/>
            <person name="Vandecasteele C."/>
            <person name="Vares D."/>
            <person name="Vear F."/>
            <person name="Vautrin S."/>
            <person name="Crespi M."/>
            <person name="Mangin B."/>
            <person name="Burke J.M."/>
            <person name="Salse J."/>
            <person name="Munos S."/>
            <person name="Vincourt P."/>
            <person name="Rieseberg L.H."/>
            <person name="Langlade N.B."/>
        </authorList>
    </citation>
    <scope>NUCLEOTIDE SEQUENCE</scope>
    <source>
        <tissue evidence="2">Leaves</tissue>
    </source>
</reference>
<dbReference type="AlphaFoldDB" id="A0A9K3N7W7"/>
<evidence type="ECO:0000313" key="3">
    <source>
        <dbReference type="Proteomes" id="UP000215914"/>
    </source>
</evidence>